<organism evidence="1 2">
    <name type="scientific">Populus trichocarpa</name>
    <name type="common">Western balsam poplar</name>
    <name type="synonym">Populus balsamifera subsp. trichocarpa</name>
    <dbReference type="NCBI Taxonomy" id="3694"/>
    <lineage>
        <taxon>Eukaryota</taxon>
        <taxon>Viridiplantae</taxon>
        <taxon>Streptophyta</taxon>
        <taxon>Embryophyta</taxon>
        <taxon>Tracheophyta</taxon>
        <taxon>Spermatophyta</taxon>
        <taxon>Magnoliopsida</taxon>
        <taxon>eudicotyledons</taxon>
        <taxon>Gunneridae</taxon>
        <taxon>Pentapetalae</taxon>
        <taxon>rosids</taxon>
        <taxon>fabids</taxon>
        <taxon>Malpighiales</taxon>
        <taxon>Salicaceae</taxon>
        <taxon>Saliceae</taxon>
        <taxon>Populus</taxon>
    </lineage>
</organism>
<reference evidence="1 2" key="1">
    <citation type="journal article" date="2006" name="Science">
        <title>The genome of black cottonwood, Populus trichocarpa (Torr. &amp; Gray).</title>
        <authorList>
            <person name="Tuskan G.A."/>
            <person name="Difazio S."/>
            <person name="Jansson S."/>
            <person name="Bohlmann J."/>
            <person name="Grigoriev I."/>
            <person name="Hellsten U."/>
            <person name="Putnam N."/>
            <person name="Ralph S."/>
            <person name="Rombauts S."/>
            <person name="Salamov A."/>
            <person name="Schein J."/>
            <person name="Sterck L."/>
            <person name="Aerts A."/>
            <person name="Bhalerao R.R."/>
            <person name="Bhalerao R.P."/>
            <person name="Blaudez D."/>
            <person name="Boerjan W."/>
            <person name="Brun A."/>
            <person name="Brunner A."/>
            <person name="Busov V."/>
            <person name="Campbell M."/>
            <person name="Carlson J."/>
            <person name="Chalot M."/>
            <person name="Chapman J."/>
            <person name="Chen G.L."/>
            <person name="Cooper D."/>
            <person name="Coutinho P.M."/>
            <person name="Couturier J."/>
            <person name="Covert S."/>
            <person name="Cronk Q."/>
            <person name="Cunningham R."/>
            <person name="Davis J."/>
            <person name="Degroeve S."/>
            <person name="Dejardin A."/>
            <person name="Depamphilis C."/>
            <person name="Detter J."/>
            <person name="Dirks B."/>
            <person name="Dubchak I."/>
            <person name="Duplessis S."/>
            <person name="Ehlting J."/>
            <person name="Ellis B."/>
            <person name="Gendler K."/>
            <person name="Goodstein D."/>
            <person name="Gribskov M."/>
            <person name="Grimwood J."/>
            <person name="Groover A."/>
            <person name="Gunter L."/>
            <person name="Hamberger B."/>
            <person name="Heinze B."/>
            <person name="Helariutta Y."/>
            <person name="Henrissat B."/>
            <person name="Holligan D."/>
            <person name="Holt R."/>
            <person name="Huang W."/>
            <person name="Islam-Faridi N."/>
            <person name="Jones S."/>
            <person name="Jones-Rhoades M."/>
            <person name="Jorgensen R."/>
            <person name="Joshi C."/>
            <person name="Kangasjarvi J."/>
            <person name="Karlsson J."/>
            <person name="Kelleher C."/>
            <person name="Kirkpatrick R."/>
            <person name="Kirst M."/>
            <person name="Kohler A."/>
            <person name="Kalluri U."/>
            <person name="Larimer F."/>
            <person name="Leebens-Mack J."/>
            <person name="Leple J.C."/>
            <person name="Locascio P."/>
            <person name="Lou Y."/>
            <person name="Lucas S."/>
            <person name="Martin F."/>
            <person name="Montanini B."/>
            <person name="Napoli C."/>
            <person name="Nelson D.R."/>
            <person name="Nelson C."/>
            <person name="Nieminen K."/>
            <person name="Nilsson O."/>
            <person name="Pereda V."/>
            <person name="Peter G."/>
            <person name="Philippe R."/>
            <person name="Pilate G."/>
            <person name="Poliakov A."/>
            <person name="Razumovskaya J."/>
            <person name="Richardson P."/>
            <person name="Rinaldi C."/>
            <person name="Ritland K."/>
            <person name="Rouze P."/>
            <person name="Ryaboy D."/>
            <person name="Schmutz J."/>
            <person name="Schrader J."/>
            <person name="Segerman B."/>
            <person name="Shin H."/>
            <person name="Siddiqui A."/>
            <person name="Sterky F."/>
            <person name="Terry A."/>
            <person name="Tsai C.J."/>
            <person name="Uberbacher E."/>
            <person name="Unneberg P."/>
            <person name="Vahala J."/>
            <person name="Wall K."/>
            <person name="Wessler S."/>
            <person name="Yang G."/>
            <person name="Yin T."/>
            <person name="Douglas C."/>
            <person name="Marra M."/>
            <person name="Sandberg G."/>
            <person name="Van de Peer Y."/>
            <person name="Rokhsar D."/>
        </authorList>
    </citation>
    <scope>NUCLEOTIDE SEQUENCE [LARGE SCALE GENOMIC DNA]</scope>
    <source>
        <strain evidence="2">cv. Nisqually</strain>
    </source>
</reference>
<protein>
    <submittedName>
        <fullName evidence="1">Uncharacterized protein</fullName>
    </submittedName>
</protein>
<gene>
    <name evidence="1" type="ORF">POPTR_012G007445v4</name>
</gene>
<dbReference type="Proteomes" id="UP000006729">
    <property type="component" value="Chromosome 12"/>
</dbReference>
<evidence type="ECO:0000313" key="1">
    <source>
        <dbReference type="EMBL" id="KAI9384040.1"/>
    </source>
</evidence>
<accession>A0ACC0S560</accession>
<proteinExistence type="predicted"/>
<comment type="caution">
    <text evidence="1">The sequence shown here is derived from an EMBL/GenBank/DDBJ whole genome shotgun (WGS) entry which is preliminary data.</text>
</comment>
<evidence type="ECO:0000313" key="2">
    <source>
        <dbReference type="Proteomes" id="UP000006729"/>
    </source>
</evidence>
<dbReference type="EMBL" id="CM009301">
    <property type="protein sequence ID" value="KAI9384040.1"/>
    <property type="molecule type" value="Genomic_DNA"/>
</dbReference>
<keyword evidence="2" id="KW-1185">Reference proteome</keyword>
<name>A0ACC0S560_POPTR</name>
<sequence>MVKCSTTLWLVPTLYLMPKCLLPRTDSLPFLLYIFPRLICQTFFFLTCFRGDYWNMMCYVKQKSEIKFVW</sequence>